<evidence type="ECO:0000256" key="1">
    <source>
        <dbReference type="SAM" id="MobiDB-lite"/>
    </source>
</evidence>
<feature type="chain" id="PRO_5020923370" description="Toxin-antitoxin system YwqK family antitoxin" evidence="2">
    <location>
        <begin position="22"/>
        <end position="236"/>
    </location>
</feature>
<gene>
    <name evidence="3" type="ORF">EWM57_03025</name>
</gene>
<accession>A0A4Q5LEY8</accession>
<dbReference type="InterPro" id="IPR011652">
    <property type="entry name" value="MORN_2"/>
</dbReference>
<organism evidence="3 4">
    <name type="scientific">Hymenobacter persicinus</name>
    <dbReference type="NCBI Taxonomy" id="2025506"/>
    <lineage>
        <taxon>Bacteria</taxon>
        <taxon>Pseudomonadati</taxon>
        <taxon>Bacteroidota</taxon>
        <taxon>Cytophagia</taxon>
        <taxon>Cytophagales</taxon>
        <taxon>Hymenobacteraceae</taxon>
        <taxon>Hymenobacter</taxon>
    </lineage>
</organism>
<dbReference type="RefSeq" id="WP_129919656.1">
    <property type="nucleotide sequence ID" value="NZ_SEWE01000004.1"/>
</dbReference>
<dbReference type="SUPFAM" id="SSF82185">
    <property type="entry name" value="Histone H3 K4-specific methyltransferase SET7/9 N-terminal domain"/>
    <property type="match status" value="1"/>
</dbReference>
<feature type="signal peptide" evidence="2">
    <location>
        <begin position="1"/>
        <end position="21"/>
    </location>
</feature>
<dbReference type="OrthoDB" id="9812355at2"/>
<dbReference type="EMBL" id="SEWE01000004">
    <property type="protein sequence ID" value="RYU83276.1"/>
    <property type="molecule type" value="Genomic_DNA"/>
</dbReference>
<dbReference type="Proteomes" id="UP000294155">
    <property type="component" value="Unassembled WGS sequence"/>
</dbReference>
<proteinExistence type="predicted"/>
<evidence type="ECO:0000313" key="4">
    <source>
        <dbReference type="Proteomes" id="UP000294155"/>
    </source>
</evidence>
<comment type="caution">
    <text evidence="3">The sequence shown here is derived from an EMBL/GenBank/DDBJ whole genome shotgun (WGS) entry which is preliminary data.</text>
</comment>
<evidence type="ECO:0000313" key="3">
    <source>
        <dbReference type="EMBL" id="RYU83276.1"/>
    </source>
</evidence>
<evidence type="ECO:0008006" key="5">
    <source>
        <dbReference type="Google" id="ProtNLM"/>
    </source>
</evidence>
<reference evidence="3 4" key="1">
    <citation type="submission" date="2019-02" db="EMBL/GenBank/DDBJ databases">
        <title>Bacterial novel species isolated from soil.</title>
        <authorList>
            <person name="Jung H.-Y."/>
        </authorList>
    </citation>
    <scope>NUCLEOTIDE SEQUENCE [LARGE SCALE GENOMIC DNA]</scope>
    <source>
        <strain evidence="3 4">1-3-3-3</strain>
    </source>
</reference>
<keyword evidence="4" id="KW-1185">Reference proteome</keyword>
<protein>
    <recommendedName>
        <fullName evidence="5">Toxin-antitoxin system YwqK family antitoxin</fullName>
    </recommendedName>
</protein>
<keyword evidence="2" id="KW-0732">Signal</keyword>
<feature type="region of interest" description="Disordered" evidence="1">
    <location>
        <begin position="191"/>
        <end position="236"/>
    </location>
</feature>
<dbReference type="Gene3D" id="2.20.110.10">
    <property type="entry name" value="Histone H3 K4-specific methyltransferase SET7/9 N-terminal domain"/>
    <property type="match status" value="1"/>
</dbReference>
<dbReference type="Pfam" id="PF07661">
    <property type="entry name" value="MORN_2"/>
    <property type="match status" value="2"/>
</dbReference>
<sequence length="236" mass="25592">MDKKWILGAGLLTLLAVGAQAQSQPGKVALPATTQGMAPGEVRTPVEYFDITGWPVKDLTYAAFYRQTTLHGDGSGTERLYYYPSGRPLMSIPYVQADRRTRQGLVQVWYQSGQLLSEQAYEAGQRHGSGQAFYPSGKLERKMVFEHGVRLSGASFKRGGKATAYGEPAPGGGFLADIPEAVAAVRRKVSPPQSYPALPAATAARPENRDMPSRVQGNEMPLIRGGEVPAQPTRVW</sequence>
<name>A0A4Q5LEY8_9BACT</name>
<dbReference type="AlphaFoldDB" id="A0A4Q5LEY8"/>
<evidence type="ECO:0000256" key="2">
    <source>
        <dbReference type="SAM" id="SignalP"/>
    </source>
</evidence>